<dbReference type="WBParaSite" id="JU765_v2.g10874.t1">
    <property type="protein sequence ID" value="JU765_v2.g10874.t1"/>
    <property type="gene ID" value="JU765_v2.g10874"/>
</dbReference>
<protein>
    <submittedName>
        <fullName evidence="2">G domain-containing protein</fullName>
    </submittedName>
</protein>
<evidence type="ECO:0000313" key="1">
    <source>
        <dbReference type="Proteomes" id="UP000887576"/>
    </source>
</evidence>
<name>A0AC34PX84_9BILA</name>
<reference evidence="2" key="1">
    <citation type="submission" date="2022-11" db="UniProtKB">
        <authorList>
            <consortium name="WormBaseParasite"/>
        </authorList>
    </citation>
    <scope>IDENTIFICATION</scope>
</reference>
<sequence length="601" mass="69069">MGGLFSIIASIIDPKPICMDNRLVLDQNVNPGLIFDASTNQFRDKSDSKCKEHITHLKITNELNKIGIVDANFSTNGIKNVMNILGCNSDEFLHMMLRNSDFSKNLIRFLMPSVEVFGLEKCEKIAKITKTSNEKFPRYVEKDSKYSYVSEVKTGFIVLLRMIPKFPVDMKQVIEGLQNGNFIASFKDEDFIFETLTNWNILQRHETLNDALMYINKKDLPTCHLRYQLKPIGKNMQSPSFPDDYMEEWLEQLFKVESFCMAVEDCLKEIEVPVLKQSARLFTSSLIEKKLFVVVDTVDQKNLFFWESQFVVVNGLQNVPAILDVYDKLESKNYCFAIFTNVEMFQICFGGNHAEKVVLSEDSHVFGLMRLKPAKSGKTKKQKGSYLKICPKSECSKARKWICDKCFQFVGQIGNSLACDCGEFYPENCQFKCFHENHGDDWISLVEQRKNNFNEGKKGKSVLRTSGRIQEMYKPTEIEVDAKMDDLKKNKTKPDFAVEKQQKQNLEILPIQPLLDECREIFVSKDDKTNTTDNWYNILVVGQSGVGKSSLLNAFKNYLLFPTADDALKSRLEYMVPCKFPVYYEDGTEKLVVIGEDDVNE</sequence>
<accession>A0AC34PX84</accession>
<evidence type="ECO:0000313" key="2">
    <source>
        <dbReference type="WBParaSite" id="JU765_v2.g10874.t1"/>
    </source>
</evidence>
<organism evidence="1 2">
    <name type="scientific">Panagrolaimus sp. JU765</name>
    <dbReference type="NCBI Taxonomy" id="591449"/>
    <lineage>
        <taxon>Eukaryota</taxon>
        <taxon>Metazoa</taxon>
        <taxon>Ecdysozoa</taxon>
        <taxon>Nematoda</taxon>
        <taxon>Chromadorea</taxon>
        <taxon>Rhabditida</taxon>
        <taxon>Tylenchina</taxon>
        <taxon>Panagrolaimomorpha</taxon>
        <taxon>Panagrolaimoidea</taxon>
        <taxon>Panagrolaimidae</taxon>
        <taxon>Panagrolaimus</taxon>
    </lineage>
</organism>
<dbReference type="Proteomes" id="UP000887576">
    <property type="component" value="Unplaced"/>
</dbReference>
<proteinExistence type="predicted"/>